<comment type="caution">
    <text evidence="2">The sequence shown here is derived from an EMBL/GenBank/DDBJ whole genome shotgun (WGS) entry which is preliminary data.</text>
</comment>
<dbReference type="Pfam" id="PF09937">
    <property type="entry name" value="DUF2169"/>
    <property type="match status" value="1"/>
</dbReference>
<name>A0ABT7DWU0_9NEIS</name>
<keyword evidence="3" id="KW-1185">Reference proteome</keyword>
<accession>A0ABT7DWU0</accession>
<evidence type="ECO:0000259" key="1">
    <source>
        <dbReference type="Pfam" id="PF09937"/>
    </source>
</evidence>
<evidence type="ECO:0000313" key="3">
    <source>
        <dbReference type="Proteomes" id="UP001172778"/>
    </source>
</evidence>
<dbReference type="EMBL" id="JARRAF010000010">
    <property type="protein sequence ID" value="MDK2124528.1"/>
    <property type="molecule type" value="Genomic_DNA"/>
</dbReference>
<evidence type="ECO:0000313" key="2">
    <source>
        <dbReference type="EMBL" id="MDK2124528.1"/>
    </source>
</evidence>
<dbReference type="Proteomes" id="UP001172778">
    <property type="component" value="Unassembled WGS sequence"/>
</dbReference>
<organism evidence="2 3">
    <name type="scientific">Parachitinimonas caeni</name>
    <dbReference type="NCBI Taxonomy" id="3031301"/>
    <lineage>
        <taxon>Bacteria</taxon>
        <taxon>Pseudomonadati</taxon>
        <taxon>Pseudomonadota</taxon>
        <taxon>Betaproteobacteria</taxon>
        <taxon>Neisseriales</taxon>
        <taxon>Chitinibacteraceae</taxon>
        <taxon>Parachitinimonas</taxon>
    </lineage>
</organism>
<reference evidence="2" key="1">
    <citation type="submission" date="2023-03" db="EMBL/GenBank/DDBJ databases">
        <title>Chitinimonas shenzhenensis gen. nov., sp. nov., a novel member of family Burkholderiaceae isolated from activated sludge collected in Shen Zhen, China.</title>
        <authorList>
            <person name="Wang X."/>
        </authorList>
    </citation>
    <scope>NUCLEOTIDE SEQUENCE</scope>
    <source>
        <strain evidence="2">DQS-5</strain>
    </source>
</reference>
<protein>
    <submittedName>
        <fullName evidence="2">DUF2169 domain-containing protein</fullName>
    </submittedName>
</protein>
<dbReference type="RefSeq" id="WP_284100836.1">
    <property type="nucleotide sequence ID" value="NZ_JARRAF010000010.1"/>
</dbReference>
<gene>
    <name evidence="2" type="ORF">PZA18_10750</name>
</gene>
<sequence>MSRLDRAAASLRAADLPARRWLNLLCLLSANWLAACTAPQAPPVIKPPVAPATDPWAAPLPLVRNLSGFPVLQSQYPNHDGQPYLSVILKQTYTRTADQSLQLALPQPPLQIDDEMSRNDCTAALIRPGELAPLKLATDVMITGTAHAPQGKPATEWKVGLKMGDDSRNLHLTGPRWWLKDKNNWKLSKPSPMSALPLSYDYAQGRRDAGCGLGSFAHNRTGMGWYTLAERKEAKKLAAPQIEWDEKRVSVIDRFTQLAGFAPVAPNWWARAIYAGAKPCEVPCKKLESDFDFNFYSQANPALRFNFLKGDEAITLEGMSPQGPQVWRLPGDRPHLLLHERAGGQRPQAMRLDTVLIENDRNRLTLIWRAVYLPTPSLVATEVRLLRKEELQASDGAIAGPTRELMEKLKQSLQPGYPGYWWPAI</sequence>
<feature type="domain" description="DUF2169" evidence="1">
    <location>
        <begin position="80"/>
        <end position="369"/>
    </location>
</feature>
<dbReference type="InterPro" id="IPR018683">
    <property type="entry name" value="DUF2169"/>
</dbReference>
<proteinExistence type="predicted"/>